<dbReference type="AlphaFoldDB" id="Q1G3A1"/>
<accession>Q1G3A1</accession>
<dbReference type="EMBL" id="DQ487683">
    <property type="protein sequence ID" value="ABF59448.1"/>
    <property type="molecule type" value="Genomic_DNA"/>
</dbReference>
<reference evidence="1" key="1">
    <citation type="submission" date="2006-04" db="EMBL/GenBank/DDBJ databases">
        <authorList>
            <person name="Underwood B.A."/>
            <person name="Xiao Y."/>
            <person name="Moskal W."/>
            <person name="Monaghan E."/>
            <person name="Wang W."/>
            <person name="Redman J."/>
            <person name="Wu H.C."/>
            <person name="Utterback T."/>
            <person name="Town C.D."/>
        </authorList>
    </citation>
    <scope>NUCLEOTIDE SEQUENCE</scope>
</reference>
<sequence length="102" mass="12428">MKKEPLKGEINQKIVTIKDIMTRSQTYKHQMYKQDKPSNQLKLLMRKKLKLSKTKMPKLKSNLKPKIEALNYKYEKRNSSNYVLIYNFKHKHKYIKMNQRAR</sequence>
<proteinExistence type="predicted"/>
<evidence type="ECO:0000313" key="1">
    <source>
        <dbReference type="EMBL" id="ABF59448.1"/>
    </source>
</evidence>
<protein>
    <submittedName>
        <fullName evidence="1">Uncharacterized protein</fullName>
    </submittedName>
</protein>
<name>Q1G3A1_ARATH</name>
<organism evidence="1">
    <name type="scientific">Arabidopsis thaliana</name>
    <name type="common">Mouse-ear cress</name>
    <dbReference type="NCBI Taxonomy" id="3702"/>
    <lineage>
        <taxon>Eukaryota</taxon>
        <taxon>Viridiplantae</taxon>
        <taxon>Streptophyta</taxon>
        <taxon>Embryophyta</taxon>
        <taxon>Tracheophyta</taxon>
        <taxon>Spermatophyta</taxon>
        <taxon>Magnoliopsida</taxon>
        <taxon>eudicotyledons</taxon>
        <taxon>Gunneridae</taxon>
        <taxon>Pentapetalae</taxon>
        <taxon>rosids</taxon>
        <taxon>malvids</taxon>
        <taxon>Brassicales</taxon>
        <taxon>Brassicaceae</taxon>
        <taxon>Camelineae</taxon>
        <taxon>Arabidopsis</taxon>
    </lineage>
</organism>